<accession>A0A672HAC6</accession>
<dbReference type="FunFam" id="2.60.40.10:FF:000348">
    <property type="entry name" value="Interleukin 20 receptor subunit alpha"/>
    <property type="match status" value="1"/>
</dbReference>
<feature type="domain" description="Interferon/interleukin receptor" evidence="8">
    <location>
        <begin position="128"/>
        <end position="233"/>
    </location>
</feature>
<keyword evidence="4" id="KW-0675">Receptor</keyword>
<feature type="chain" id="PRO_5025523438" evidence="6">
    <location>
        <begin position="19"/>
        <end position="621"/>
    </location>
</feature>
<evidence type="ECO:0000259" key="8">
    <source>
        <dbReference type="Pfam" id="PF09294"/>
    </source>
</evidence>
<dbReference type="InterPro" id="IPR015373">
    <property type="entry name" value="Interferon/interleukin_rcp_dom"/>
</dbReference>
<evidence type="ECO:0000313" key="10">
    <source>
        <dbReference type="Proteomes" id="UP000472267"/>
    </source>
</evidence>
<organism evidence="9 10">
    <name type="scientific">Salarias fasciatus</name>
    <name type="common">Jewelled blenny</name>
    <name type="synonym">Blennius fasciatus</name>
    <dbReference type="NCBI Taxonomy" id="181472"/>
    <lineage>
        <taxon>Eukaryota</taxon>
        <taxon>Metazoa</taxon>
        <taxon>Chordata</taxon>
        <taxon>Craniata</taxon>
        <taxon>Vertebrata</taxon>
        <taxon>Euteleostomi</taxon>
        <taxon>Actinopterygii</taxon>
        <taxon>Neopterygii</taxon>
        <taxon>Teleostei</taxon>
        <taxon>Neoteleostei</taxon>
        <taxon>Acanthomorphata</taxon>
        <taxon>Ovalentaria</taxon>
        <taxon>Blenniimorphae</taxon>
        <taxon>Blenniiformes</taxon>
        <taxon>Blennioidei</taxon>
        <taxon>Blenniidae</taxon>
        <taxon>Salariinae</taxon>
        <taxon>Salarias</taxon>
    </lineage>
</organism>
<evidence type="ECO:0000256" key="5">
    <source>
        <dbReference type="SAM" id="MobiDB-lite"/>
    </source>
</evidence>
<feature type="domain" description="Fibronectin type-III" evidence="7">
    <location>
        <begin position="15"/>
        <end position="115"/>
    </location>
</feature>
<feature type="signal peptide" evidence="6">
    <location>
        <begin position="1"/>
        <end position="18"/>
    </location>
</feature>
<reference evidence="9" key="3">
    <citation type="submission" date="2025-09" db="UniProtKB">
        <authorList>
            <consortium name="Ensembl"/>
        </authorList>
    </citation>
    <scope>IDENTIFICATION</scope>
</reference>
<evidence type="ECO:0000259" key="7">
    <source>
        <dbReference type="Pfam" id="PF01108"/>
    </source>
</evidence>
<dbReference type="InterPro" id="IPR050650">
    <property type="entry name" value="Type-II_Cytokine-TF_Rcpt"/>
</dbReference>
<dbReference type="GO" id="GO:0004896">
    <property type="term" value="F:cytokine receptor activity"/>
    <property type="evidence" value="ECO:0007669"/>
    <property type="project" value="TreeGrafter"/>
</dbReference>
<keyword evidence="3" id="KW-1015">Disulfide bond</keyword>
<name>A0A672HAC6_SALFA</name>
<evidence type="ECO:0000313" key="9">
    <source>
        <dbReference type="Ensembl" id="ENSSFAP00005026012.1"/>
    </source>
</evidence>
<proteinExistence type="inferred from homology"/>
<evidence type="ECO:0000256" key="1">
    <source>
        <dbReference type="ARBA" id="ARBA00005399"/>
    </source>
</evidence>
<evidence type="ECO:0000256" key="4">
    <source>
        <dbReference type="ARBA" id="ARBA00023170"/>
    </source>
</evidence>
<evidence type="ECO:0000256" key="2">
    <source>
        <dbReference type="ARBA" id="ARBA00022729"/>
    </source>
</evidence>
<dbReference type="InParanoid" id="A0A672HAC6"/>
<dbReference type="PANTHER" id="PTHR20859:SF86">
    <property type="entry name" value="INTERLEUKIN-20 RECEPTOR SUBUNIT ALPHA"/>
    <property type="match status" value="1"/>
</dbReference>
<dbReference type="AlphaFoldDB" id="A0A672HAC6"/>
<dbReference type="PANTHER" id="PTHR20859">
    <property type="entry name" value="INTERFERON/INTERLEUKIN RECEPTOR"/>
    <property type="match status" value="1"/>
</dbReference>
<keyword evidence="2 6" id="KW-0732">Signal</keyword>
<dbReference type="Ensembl" id="ENSSFAT00005027039.1">
    <property type="protein sequence ID" value="ENSSFAP00005026012.1"/>
    <property type="gene ID" value="ENSSFAG00005013370.1"/>
</dbReference>
<gene>
    <name evidence="9" type="primary">il20ra</name>
</gene>
<reference evidence="9" key="2">
    <citation type="submission" date="2025-08" db="UniProtKB">
        <authorList>
            <consortium name="Ensembl"/>
        </authorList>
    </citation>
    <scope>IDENTIFICATION</scope>
</reference>
<dbReference type="SUPFAM" id="SSF49265">
    <property type="entry name" value="Fibronectin type III"/>
    <property type="match status" value="2"/>
</dbReference>
<dbReference type="GO" id="GO:0005886">
    <property type="term" value="C:plasma membrane"/>
    <property type="evidence" value="ECO:0007669"/>
    <property type="project" value="TreeGrafter"/>
</dbReference>
<dbReference type="InterPro" id="IPR003961">
    <property type="entry name" value="FN3_dom"/>
</dbReference>
<reference evidence="9" key="1">
    <citation type="submission" date="2019-06" db="EMBL/GenBank/DDBJ databases">
        <authorList>
            <consortium name="Wellcome Sanger Institute Data Sharing"/>
        </authorList>
    </citation>
    <scope>NUCLEOTIDE SEQUENCE [LARGE SCALE GENOMIC DNA]</scope>
</reference>
<dbReference type="InterPro" id="IPR013783">
    <property type="entry name" value="Ig-like_fold"/>
</dbReference>
<evidence type="ECO:0000256" key="3">
    <source>
        <dbReference type="ARBA" id="ARBA00023157"/>
    </source>
</evidence>
<dbReference type="FunCoup" id="A0A672HAC6">
    <property type="interactions" value="352"/>
</dbReference>
<protein>
    <submittedName>
        <fullName evidence="9">Uncharacterized LOC115402415</fullName>
    </submittedName>
</protein>
<sequence>MWAGFIFLIFWGLPLSVSIPPPGPVNVSFSSVNLRNVLHWSPGINTPDDTLFTVEYSIYGDSIEGNKGRRVRWRPVQKCREIVRTWCDLSGETEDEEQGYHARVRAVTRKASSRWVLTQRRFDPKVDTSFGPPLVSVEVENNSAIITLKGPMRYQSKNHSFVHSMAAIYPQMTYNLSVNNTYRNQVHHVPVAVSPHKYRQLDYNTEYCFSARSRFLAMPVQCQPSAWLCIVTPKDPLIEHLQKVVVSIVVPGLCFGVIAVAGYVLHHYLTGKGQKTPNMLNSSYFQPAPATFPPEKPRNNNVSIMKNEPISTVSDPECFRRQQCTADCPPAYSPQNAGAHPEEAGDNLSVDYGFVAVAPTINEEDDEERERGHDEGNAETHAAGSSFPRSWLGAVGVHSPPVSPLQKSYQVQNLLQTCRETHTLIDPQAEKNTHELTSSALPTLNQVPSLTFPPGLFPNSNTDEDERHKPENQPLLSAYASQNIQNTSTFQPAQSDYLPDDYAMVAGASQETQEDDCDYEDEEEGGRICIDWDPETGKLVLPVFSVEERGDGFRESEEERRIGEDDVEAYVMKGELRLENVLVQQGSEEEEAERELERGGATGWEVDDFLSKWNLEISMGE</sequence>
<evidence type="ECO:0000256" key="6">
    <source>
        <dbReference type="SAM" id="SignalP"/>
    </source>
</evidence>
<feature type="region of interest" description="Disordered" evidence="5">
    <location>
        <begin position="362"/>
        <end position="386"/>
    </location>
</feature>
<dbReference type="Gene3D" id="2.60.40.10">
    <property type="entry name" value="Immunoglobulins"/>
    <property type="match status" value="2"/>
</dbReference>
<dbReference type="InterPro" id="IPR036116">
    <property type="entry name" value="FN3_sf"/>
</dbReference>
<dbReference type="Proteomes" id="UP000472267">
    <property type="component" value="Chromosome 15"/>
</dbReference>
<feature type="compositionally biased region" description="Basic and acidic residues" evidence="5">
    <location>
        <begin position="369"/>
        <end position="378"/>
    </location>
</feature>
<dbReference type="Pfam" id="PF01108">
    <property type="entry name" value="Tissue_fac"/>
    <property type="match status" value="1"/>
</dbReference>
<comment type="similarity">
    <text evidence="1">Belongs to the type II cytokine receptor family.</text>
</comment>
<dbReference type="OMA" id="DYNTEYC"/>
<keyword evidence="10" id="KW-1185">Reference proteome</keyword>
<dbReference type="Pfam" id="PF09294">
    <property type="entry name" value="Interfer-bind"/>
    <property type="match status" value="1"/>
</dbReference>